<gene>
    <name evidence="2" type="ORF">GPECTOR_9g726</name>
</gene>
<evidence type="ECO:0000313" key="2">
    <source>
        <dbReference type="EMBL" id="KXZ52680.1"/>
    </source>
</evidence>
<feature type="compositionally biased region" description="Pro residues" evidence="1">
    <location>
        <begin position="302"/>
        <end position="316"/>
    </location>
</feature>
<feature type="region of interest" description="Disordered" evidence="1">
    <location>
        <begin position="242"/>
        <end position="266"/>
    </location>
</feature>
<keyword evidence="3" id="KW-1185">Reference proteome</keyword>
<feature type="region of interest" description="Disordered" evidence="1">
    <location>
        <begin position="300"/>
        <end position="320"/>
    </location>
</feature>
<reference evidence="3" key="1">
    <citation type="journal article" date="2016" name="Nat. Commun.">
        <title>The Gonium pectorale genome demonstrates co-option of cell cycle regulation during the evolution of multicellularity.</title>
        <authorList>
            <person name="Hanschen E.R."/>
            <person name="Marriage T.N."/>
            <person name="Ferris P.J."/>
            <person name="Hamaji T."/>
            <person name="Toyoda A."/>
            <person name="Fujiyama A."/>
            <person name="Neme R."/>
            <person name="Noguchi H."/>
            <person name="Minakuchi Y."/>
            <person name="Suzuki M."/>
            <person name="Kawai-Toyooka H."/>
            <person name="Smith D.R."/>
            <person name="Sparks H."/>
            <person name="Anderson J."/>
            <person name="Bakaric R."/>
            <person name="Luria V."/>
            <person name="Karger A."/>
            <person name="Kirschner M.W."/>
            <person name="Durand P.M."/>
            <person name="Michod R.E."/>
            <person name="Nozaki H."/>
            <person name="Olson B.J."/>
        </authorList>
    </citation>
    <scope>NUCLEOTIDE SEQUENCE [LARGE SCALE GENOMIC DNA]</scope>
    <source>
        <strain evidence="3">NIES-2863</strain>
    </source>
</reference>
<comment type="caution">
    <text evidence="2">The sequence shown here is derived from an EMBL/GenBank/DDBJ whole genome shotgun (WGS) entry which is preliminary data.</text>
</comment>
<protein>
    <submittedName>
        <fullName evidence="2">Uncharacterized protein</fullName>
    </submittedName>
</protein>
<dbReference type="Proteomes" id="UP000075714">
    <property type="component" value="Unassembled WGS sequence"/>
</dbReference>
<organism evidence="2 3">
    <name type="scientific">Gonium pectorale</name>
    <name type="common">Green alga</name>
    <dbReference type="NCBI Taxonomy" id="33097"/>
    <lineage>
        <taxon>Eukaryota</taxon>
        <taxon>Viridiplantae</taxon>
        <taxon>Chlorophyta</taxon>
        <taxon>core chlorophytes</taxon>
        <taxon>Chlorophyceae</taxon>
        <taxon>CS clade</taxon>
        <taxon>Chlamydomonadales</taxon>
        <taxon>Volvocaceae</taxon>
        <taxon>Gonium</taxon>
    </lineage>
</organism>
<dbReference type="AlphaFoldDB" id="A0A150GTK1"/>
<sequence>MGLARVFPNLKDLSLTGSWVLSPGGGGGDGDGGSGQILGAPAGSPPQPSCSAAARFLFALAPPHLPLLRSLCIPGAALASAPGLSQLSGLRDLTLLAASQLQADPLPPDLHHLAHLSSLTLSSGASDPAAWAPRLMALPRLSRLRLRKHTVSLPLPRPPPWDGPGLGGGLNGFDRLRYVYEMCVLDSLDLDLERRTLELDASLGVRQLASCVRRCESILASRAAAAAAGERLAAWAPAAMSATARTSDRPDMSGDGNGSGDGDGNGDGRACRLAEVRLTHLDVYRHFADDLAFLQNRFAAELPPPPAPPPQPPQPPAAATSVDVTAARAGRLRAVRITVSWFEAAASLLPVLGLTGAAARRLELWCGWDSPQLLRQRLRDLAEVPPGVVLPRSVVLVTREGLDEAQLRQALRGMPALEGIVTARRAGAGDGGGDGRGACGRNAAGSENVEWQ</sequence>
<accession>A0A150GTK1</accession>
<feature type="compositionally biased region" description="Gly residues" evidence="1">
    <location>
        <begin position="24"/>
        <end position="36"/>
    </location>
</feature>
<feature type="region of interest" description="Disordered" evidence="1">
    <location>
        <begin position="24"/>
        <end position="46"/>
    </location>
</feature>
<evidence type="ECO:0000313" key="3">
    <source>
        <dbReference type="Proteomes" id="UP000075714"/>
    </source>
</evidence>
<feature type="compositionally biased region" description="Gly residues" evidence="1">
    <location>
        <begin position="428"/>
        <end position="438"/>
    </location>
</feature>
<name>A0A150GTK1_GONPE</name>
<feature type="compositionally biased region" description="Gly residues" evidence="1">
    <location>
        <begin position="255"/>
        <end position="266"/>
    </location>
</feature>
<feature type="region of interest" description="Disordered" evidence="1">
    <location>
        <begin position="426"/>
        <end position="452"/>
    </location>
</feature>
<dbReference type="EMBL" id="LSYV01000010">
    <property type="protein sequence ID" value="KXZ52680.1"/>
    <property type="molecule type" value="Genomic_DNA"/>
</dbReference>
<proteinExistence type="predicted"/>
<evidence type="ECO:0000256" key="1">
    <source>
        <dbReference type="SAM" id="MobiDB-lite"/>
    </source>
</evidence>